<feature type="signal peptide" evidence="1">
    <location>
        <begin position="1"/>
        <end position="29"/>
    </location>
</feature>
<keyword evidence="1" id="KW-0732">Signal</keyword>
<dbReference type="PANTHER" id="PTHR39200">
    <property type="entry name" value="HYPOTHETICAL EXPORTED PROTEIN"/>
    <property type="match status" value="1"/>
</dbReference>
<dbReference type="Pfam" id="PF10988">
    <property type="entry name" value="DUF2807"/>
    <property type="match status" value="1"/>
</dbReference>
<feature type="domain" description="Putative auto-transporter adhesin head GIN" evidence="2">
    <location>
        <begin position="43"/>
        <end position="224"/>
    </location>
</feature>
<reference evidence="3" key="1">
    <citation type="journal article" date="2020" name="mSystems">
        <title>Genome- and Community-Level Interaction Insights into Carbon Utilization and Element Cycling Functions of Hydrothermarchaeota in Hydrothermal Sediment.</title>
        <authorList>
            <person name="Zhou Z."/>
            <person name="Liu Y."/>
            <person name="Xu W."/>
            <person name="Pan J."/>
            <person name="Luo Z.H."/>
            <person name="Li M."/>
        </authorList>
    </citation>
    <scope>NUCLEOTIDE SEQUENCE [LARGE SCALE GENOMIC DNA]</scope>
    <source>
        <strain evidence="3">SpSt-1217</strain>
    </source>
</reference>
<dbReference type="AlphaFoldDB" id="A0A831PQ10"/>
<name>A0A831PQ10_9BACT</name>
<accession>A0A831PQ10</accession>
<evidence type="ECO:0000313" key="3">
    <source>
        <dbReference type="EMBL" id="HDR51188.1"/>
    </source>
</evidence>
<proteinExistence type="predicted"/>
<sequence>MDRIKCNKGYLIICSVLYFSLFFAQLANGQEDNRLTRKYDTGDFTELFLEGAFGVELIQGNANSLEVRAADEKAFDYLNVTNEQGRLHLHVDRKPFDFSRITLYVTFKTLSRIHIFGGIRLNTKGFLDLDDVDLLLEGGARVNFQLIASRIRVENRGGVLCEISGVTNTLDVRLAGAGHVNAKELKAEEVRFKIEGVGTGKVFATQTLRADIKGAGKIKYKGNPQVFQSIEGLGSVVRE</sequence>
<dbReference type="Gene3D" id="2.160.20.120">
    <property type="match status" value="1"/>
</dbReference>
<dbReference type="Proteomes" id="UP000886047">
    <property type="component" value="Unassembled WGS sequence"/>
</dbReference>
<protein>
    <submittedName>
        <fullName evidence="3">DUF2807 domain-containing protein</fullName>
    </submittedName>
</protein>
<evidence type="ECO:0000256" key="1">
    <source>
        <dbReference type="SAM" id="SignalP"/>
    </source>
</evidence>
<evidence type="ECO:0000259" key="2">
    <source>
        <dbReference type="Pfam" id="PF10988"/>
    </source>
</evidence>
<dbReference type="InterPro" id="IPR021255">
    <property type="entry name" value="DUF2807"/>
</dbReference>
<dbReference type="EMBL" id="DSDK01000337">
    <property type="protein sequence ID" value="HDR51188.1"/>
    <property type="molecule type" value="Genomic_DNA"/>
</dbReference>
<feature type="chain" id="PRO_5032426584" evidence="1">
    <location>
        <begin position="30"/>
        <end position="239"/>
    </location>
</feature>
<comment type="caution">
    <text evidence="3">The sequence shown here is derived from an EMBL/GenBank/DDBJ whole genome shotgun (WGS) entry which is preliminary data.</text>
</comment>
<gene>
    <name evidence="3" type="ORF">ENN90_06140</name>
</gene>
<dbReference type="PANTHER" id="PTHR39200:SF1">
    <property type="entry name" value="AUTO-TRANSPORTER ADHESIN HEAD GIN DOMAIN-CONTAINING PROTEIN-RELATED"/>
    <property type="match status" value="1"/>
</dbReference>
<organism evidence="3">
    <name type="scientific">Mariniphaga anaerophila</name>
    <dbReference type="NCBI Taxonomy" id="1484053"/>
    <lineage>
        <taxon>Bacteria</taxon>
        <taxon>Pseudomonadati</taxon>
        <taxon>Bacteroidota</taxon>
        <taxon>Bacteroidia</taxon>
        <taxon>Marinilabiliales</taxon>
        <taxon>Prolixibacteraceae</taxon>
        <taxon>Mariniphaga</taxon>
    </lineage>
</organism>